<dbReference type="AlphaFoldDB" id="A0A7W6GLP0"/>
<keyword evidence="5" id="KW-1185">Reference proteome</keyword>
<name>A0A7W6GLP0_9SPHN</name>
<dbReference type="Gene3D" id="3.40.50.150">
    <property type="entry name" value="Vaccinia Virus protein VP39"/>
    <property type="match status" value="1"/>
</dbReference>
<protein>
    <recommendedName>
        <fullName evidence="2">Protein-L-isoaspartate O-methyltransferase</fullName>
    </recommendedName>
    <alternativeName>
        <fullName evidence="3">Protein L-isoaspartyl methyltransferase</fullName>
    </alternativeName>
</protein>
<dbReference type="GO" id="GO:0032259">
    <property type="term" value="P:methylation"/>
    <property type="evidence" value="ECO:0007669"/>
    <property type="project" value="UniProtKB-KW"/>
</dbReference>
<dbReference type="SUPFAM" id="SSF53335">
    <property type="entry name" value="S-adenosyl-L-methionine-dependent methyltransferases"/>
    <property type="match status" value="1"/>
</dbReference>
<dbReference type="InterPro" id="IPR000682">
    <property type="entry name" value="PCMT"/>
</dbReference>
<evidence type="ECO:0000256" key="3">
    <source>
        <dbReference type="ARBA" id="ARBA00030757"/>
    </source>
</evidence>
<evidence type="ECO:0000313" key="5">
    <source>
        <dbReference type="Proteomes" id="UP000552757"/>
    </source>
</evidence>
<dbReference type="Pfam" id="PF01135">
    <property type="entry name" value="PCMT"/>
    <property type="match status" value="1"/>
</dbReference>
<reference evidence="4 5" key="1">
    <citation type="submission" date="2020-08" db="EMBL/GenBank/DDBJ databases">
        <title>Genomic Encyclopedia of Type Strains, Phase IV (KMG-IV): sequencing the most valuable type-strain genomes for metagenomic binning, comparative biology and taxonomic classification.</title>
        <authorList>
            <person name="Goeker M."/>
        </authorList>
    </citation>
    <scope>NUCLEOTIDE SEQUENCE [LARGE SCALE GENOMIC DNA]</scope>
    <source>
        <strain evidence="4 5">DSM 29348</strain>
    </source>
</reference>
<dbReference type="PANTHER" id="PTHR11579">
    <property type="entry name" value="PROTEIN-L-ISOASPARTATE O-METHYLTRANSFERASE"/>
    <property type="match status" value="1"/>
</dbReference>
<evidence type="ECO:0000256" key="1">
    <source>
        <dbReference type="ARBA" id="ARBA00005369"/>
    </source>
</evidence>
<dbReference type="Proteomes" id="UP000552757">
    <property type="component" value="Unassembled WGS sequence"/>
</dbReference>
<gene>
    <name evidence="4" type="ORF">GGR44_000002</name>
</gene>
<accession>A0A7W6GLP0</accession>
<dbReference type="InterPro" id="IPR029063">
    <property type="entry name" value="SAM-dependent_MTases_sf"/>
</dbReference>
<keyword evidence="4" id="KW-0808">Transferase</keyword>
<sequence length="211" mass="21859">MTEHNFSSMRAAMVESQLRTSDVDEPLVIAAMARVPRERFVPAERVAMAYIDRPVPLGGGRALNPPLATGRLLSEAAVQPGEKVLLIGAATGYAAALLAEIGAVVTAVEAPDGPETTIADGVTLARGPLAEGSADGAPYDVLLVDGAVEELPAALVEQLGEDARIATGIVEHGVTRLCTGRKVAGTFGLVGVTDMEMVVLPGFATPERFVF</sequence>
<evidence type="ECO:0000256" key="2">
    <source>
        <dbReference type="ARBA" id="ARBA00013346"/>
    </source>
</evidence>
<proteinExistence type="inferred from homology"/>
<comment type="caution">
    <text evidence="4">The sequence shown here is derived from an EMBL/GenBank/DDBJ whole genome shotgun (WGS) entry which is preliminary data.</text>
</comment>
<dbReference type="PANTHER" id="PTHR11579:SF18">
    <property type="entry name" value="PROTEIN-L-ISOASPARTATE O-METHYLTRANSFERASE"/>
    <property type="match status" value="1"/>
</dbReference>
<comment type="similarity">
    <text evidence="1">Belongs to the methyltransferase superfamily. L-isoaspartyl/D-aspartyl protein methyltransferase family.</text>
</comment>
<evidence type="ECO:0000313" key="4">
    <source>
        <dbReference type="EMBL" id="MBB3980371.1"/>
    </source>
</evidence>
<dbReference type="RefSeq" id="WP_183953414.1">
    <property type="nucleotide sequence ID" value="NZ_JACIEB010000001.1"/>
</dbReference>
<dbReference type="GO" id="GO:0004719">
    <property type="term" value="F:protein-L-isoaspartate (D-aspartate) O-methyltransferase activity"/>
    <property type="evidence" value="ECO:0007669"/>
    <property type="project" value="InterPro"/>
</dbReference>
<dbReference type="EMBL" id="JACIEB010000001">
    <property type="protein sequence ID" value="MBB3980371.1"/>
    <property type="molecule type" value="Genomic_DNA"/>
</dbReference>
<keyword evidence="4" id="KW-0489">Methyltransferase</keyword>
<dbReference type="GO" id="GO:0005737">
    <property type="term" value="C:cytoplasm"/>
    <property type="evidence" value="ECO:0007669"/>
    <property type="project" value="TreeGrafter"/>
</dbReference>
<organism evidence="4 5">
    <name type="scientific">Sphingobium fontiphilum</name>
    <dbReference type="NCBI Taxonomy" id="944425"/>
    <lineage>
        <taxon>Bacteria</taxon>
        <taxon>Pseudomonadati</taxon>
        <taxon>Pseudomonadota</taxon>
        <taxon>Alphaproteobacteria</taxon>
        <taxon>Sphingomonadales</taxon>
        <taxon>Sphingomonadaceae</taxon>
        <taxon>Sphingobium</taxon>
    </lineage>
</organism>